<sequence>MFLLAASGSSVMAWNRGVEATPTGSPGMGSGISQMNSGTANFTNNSTDGGMAAAGDAALRGLLDAASNTSSPCTPECNPWVTDTANCAKANEKDFFQIVKCTCDATTMAAMAKCGTCFNLTTNVNTYELMCTTMVNNVTRVVTTTTPTATGVINAQSASAAATTSKASAANSLGMSSTAQGAAVALLASVVGLLSI</sequence>
<evidence type="ECO:0000313" key="2">
    <source>
        <dbReference type="Proteomes" id="UP000249723"/>
    </source>
</evidence>
<evidence type="ECO:0000313" key="1">
    <source>
        <dbReference type="EMBL" id="SCZ88983.1"/>
    </source>
</evidence>
<proteinExistence type="predicted"/>
<dbReference type="EMBL" id="FMWP01000013">
    <property type="protein sequence ID" value="SCZ88983.1"/>
    <property type="molecule type" value="Genomic_DNA"/>
</dbReference>
<protein>
    <submittedName>
        <fullName evidence="1">BZ3500_MvSof-1268-A1-R1_Chr1-1g00871 protein</fullName>
    </submittedName>
</protein>
<dbReference type="OrthoDB" id="10612703at2759"/>
<name>A0A2X0L0D3_9BASI</name>
<reference evidence="1" key="1">
    <citation type="submission" date="2016-10" db="EMBL/GenBank/DDBJ databases">
        <authorList>
            <person name="Cai Z."/>
        </authorList>
    </citation>
    <scope>NUCLEOTIDE SEQUENCE [LARGE SCALE GENOMIC DNA]</scope>
</reference>
<dbReference type="STRING" id="289078.A0A2X0L0D3"/>
<accession>A0A2X0L0D3</accession>
<organism evidence="1 2">
    <name type="scientific">Microbotryum saponariae</name>
    <dbReference type="NCBI Taxonomy" id="289078"/>
    <lineage>
        <taxon>Eukaryota</taxon>
        <taxon>Fungi</taxon>
        <taxon>Dikarya</taxon>
        <taxon>Basidiomycota</taxon>
        <taxon>Pucciniomycotina</taxon>
        <taxon>Microbotryomycetes</taxon>
        <taxon>Microbotryales</taxon>
        <taxon>Microbotryaceae</taxon>
        <taxon>Microbotryum</taxon>
    </lineage>
</organism>
<dbReference type="AlphaFoldDB" id="A0A2X0L0D3"/>
<dbReference type="Proteomes" id="UP000249723">
    <property type="component" value="Unassembled WGS sequence"/>
</dbReference>
<keyword evidence="2" id="KW-1185">Reference proteome</keyword>
<gene>
    <name evidence="1" type="ORF">BZ3500_MVSOF-1268-A1-R1_CHR1-1G00871</name>
</gene>